<feature type="domain" description="Ig-like" evidence="2">
    <location>
        <begin position="1095"/>
        <end position="1185"/>
    </location>
</feature>
<dbReference type="Pfam" id="PF07679">
    <property type="entry name" value="I-set"/>
    <property type="match status" value="5"/>
</dbReference>
<gene>
    <name evidence="4" type="primary">PALLD</name>
</gene>
<protein>
    <submittedName>
        <fullName evidence="4">Palladin isoform X1</fullName>
    </submittedName>
</protein>
<keyword evidence="3" id="KW-1185">Reference proteome</keyword>
<dbReference type="Gene3D" id="2.60.40.10">
    <property type="entry name" value="Immunoglobulins"/>
    <property type="match status" value="5"/>
</dbReference>
<evidence type="ECO:0000256" key="1">
    <source>
        <dbReference type="SAM" id="MobiDB-lite"/>
    </source>
</evidence>
<dbReference type="InterPro" id="IPR003599">
    <property type="entry name" value="Ig_sub"/>
</dbReference>
<evidence type="ECO:0000313" key="3">
    <source>
        <dbReference type="Proteomes" id="UP001652622"/>
    </source>
</evidence>
<feature type="compositionally biased region" description="Pro residues" evidence="1">
    <location>
        <begin position="900"/>
        <end position="912"/>
    </location>
</feature>
<feature type="domain" description="Ig-like" evidence="2">
    <location>
        <begin position="1235"/>
        <end position="1326"/>
    </location>
</feature>
<name>A0ABM3Z2W9_PANGU</name>
<dbReference type="SMART" id="SM00408">
    <property type="entry name" value="IGc2"/>
    <property type="match status" value="5"/>
</dbReference>
<proteinExistence type="predicted"/>
<feature type="domain" description="Ig-like" evidence="2">
    <location>
        <begin position="498"/>
        <end position="594"/>
    </location>
</feature>
<dbReference type="PANTHER" id="PTHR47633">
    <property type="entry name" value="IMMUNOGLOBULIN"/>
    <property type="match status" value="1"/>
</dbReference>
<sequence>MFSQILLSVTNLVCSLKTKVLLNMQDRSCEQPIPLSVIMKEPHPFEKSTYVGNYENNSEDSSCYELFYDSLSDIQDGDFSHELSAFLSEDEINKSLELAHQSINSVEEEVKQEYTYFNTSPNSPENASFGQAKAHDSYPSKRNCSRPSSQTPIEQQDQNAYPQGKNGILDVTGKQANAFPLLPARPSFIRTLKNAERFSLNGQKVSPKSKSVLTNNVPFKNKLCDKAATLIEELSAIFHEAAKMRVESPNRNSSSPDSGYLSPKSKQLALLNSLKNSVLETSLEITPKNEIPEVTQVKECVRQRKEDSRIGETVSQNEVAKESLNQLSPPRFIQKLRSQEILEGSKVLLQCRVAGNPVPQISWFCEGKELQNSPDIQICSESGGLQTLIIAETFEDDTGRYYCLASNSLGSSSSSAELFVEGASSSDSDSEHFKTKSGAMPQAQKKSTSVSLTIGLTAPKSGITTAVIQPISVPNQQVQSPTLHLCKLDGSKPSHATPIFTKELQNSTANEGQVVVLECRVRGAPPLHVLWFRQGVEIHDSPDFRILQKKPRSTAEPEEICTLVIAETFPEHAGIFACTASTDYGSVTSTAKLTVLSGIQQFLASCESSSHDLSMRVQNKDNFQHFPPPSSRLEINSVELPPKHSEHSKISHPSSNVAAFELQFNSVEKKTNGIHPTHGVNGITNGNTKTDKSHVGELLSPTKTPPPVLAKPKLMNDRRISTASEKQINVQPLQDPLRIQQLQNQIRLEKEADQWCHQKQASSLQNLPLSPTFLPPSSFQELESSHCPSPVQMSVLNSHSAPAMQTSSSFNYARPKQFIAAQNISPASSYVTQPSGSSTSSLPSPMSPTASQKQFGKTSAPPFSQTFAPEEEYPWSPSPPPPPPPVFSPSSTFSVADSFPLPPPPPPLPASVPSPSHSFSPTSRLSSSSQSPSAFLSSMLPSQPPSMSVNALGLPKSVTPSGFPKKSGRTARIASDEEIQGTKDAVIQDLERKLRFKEDLLNNGQPKLTYEEKMARRLLGADNAATVFNIQEPEEELAEQGTGSVDASIVTHEAVQKEYKVSSFEQRLISEIEFRLERTPVEESDDEVEHGKDVPDSSLTPYFETKLKHYKIFEGMPVTFICRVSGNPNLKIYWFKDGKQISKRNEHYWMQREPDGTCSLRTTASTLDDDGNYTVMATNPQGRISCTGRLMVQAVNQRGRSPRTPPSQPHIRRPRSRSRDSGDENEPIQERFFRPHFLQAPGDLIVQEGKLCRMDCKVSGLPTPDINWQLNGRVIRSDNSHKMLVRENGIHSLIIEPVTARDAGIYTCIATNRAGQNTFSLELIVTAKEAHKPPVFIEKLQNTGVAERFPVRLECRVSGVPPPQIFWKKENESLIYNTDRVSMHQDNHGYICLLIQGATKEDAGWYTASAKNEAGIVSCTARLDVYTQWQQQSQTTKPKKVRPSSSRYAALSDQGLDIKAAFQPEANPGHLTLQSVLVESDDL</sequence>
<dbReference type="InterPro" id="IPR003598">
    <property type="entry name" value="Ig_sub2"/>
</dbReference>
<feature type="compositionally biased region" description="Low complexity" evidence="1">
    <location>
        <begin position="913"/>
        <end position="948"/>
    </location>
</feature>
<feature type="compositionally biased region" description="Polar residues" evidence="1">
    <location>
        <begin position="140"/>
        <end position="161"/>
    </location>
</feature>
<feature type="compositionally biased region" description="Low complexity" evidence="1">
    <location>
        <begin position="828"/>
        <end position="851"/>
    </location>
</feature>
<feature type="region of interest" description="Disordered" evidence="1">
    <location>
        <begin position="117"/>
        <end position="168"/>
    </location>
</feature>
<dbReference type="InterPro" id="IPR013783">
    <property type="entry name" value="Ig-like_fold"/>
</dbReference>
<feature type="compositionally biased region" description="Polar residues" evidence="1">
    <location>
        <begin position="852"/>
        <end position="867"/>
    </location>
</feature>
<feature type="region of interest" description="Disordered" evidence="1">
    <location>
        <begin position="1196"/>
        <end position="1225"/>
    </location>
</feature>
<feature type="region of interest" description="Disordered" evidence="1">
    <location>
        <begin position="828"/>
        <end position="974"/>
    </location>
</feature>
<dbReference type="SUPFAM" id="SSF48726">
    <property type="entry name" value="Immunoglobulin"/>
    <property type="match status" value="5"/>
</dbReference>
<dbReference type="PROSITE" id="PS50835">
    <property type="entry name" value="IG_LIKE"/>
    <property type="match status" value="5"/>
</dbReference>
<dbReference type="RefSeq" id="XP_060542720.1">
    <property type="nucleotide sequence ID" value="XM_060686737.1"/>
</dbReference>
<feature type="compositionally biased region" description="Pro residues" evidence="1">
    <location>
        <begin position="876"/>
        <end position="887"/>
    </location>
</feature>
<accession>A0ABM3Z2W9</accession>
<evidence type="ECO:0000259" key="2">
    <source>
        <dbReference type="PROSITE" id="PS50835"/>
    </source>
</evidence>
<feature type="compositionally biased region" description="Polar residues" evidence="1">
    <location>
        <begin position="117"/>
        <end position="129"/>
    </location>
</feature>
<feature type="domain" description="Ig-like" evidence="2">
    <location>
        <begin position="330"/>
        <end position="419"/>
    </location>
</feature>
<feature type="compositionally biased region" description="Low complexity" evidence="1">
    <location>
        <begin position="888"/>
        <end position="899"/>
    </location>
</feature>
<dbReference type="CDD" id="cd05892">
    <property type="entry name" value="IgI_Myotilin_C"/>
    <property type="match status" value="1"/>
</dbReference>
<dbReference type="Proteomes" id="UP001652622">
    <property type="component" value="Unplaced"/>
</dbReference>
<feature type="domain" description="Ig-like" evidence="2">
    <location>
        <begin position="1333"/>
        <end position="1424"/>
    </location>
</feature>
<dbReference type="GeneID" id="117680136"/>
<feature type="region of interest" description="Disordered" evidence="1">
    <location>
        <begin position="425"/>
        <end position="444"/>
    </location>
</feature>
<dbReference type="InterPro" id="IPR013098">
    <property type="entry name" value="Ig_I-set"/>
</dbReference>
<dbReference type="InterPro" id="IPR036179">
    <property type="entry name" value="Ig-like_dom_sf"/>
</dbReference>
<evidence type="ECO:0000313" key="4">
    <source>
        <dbReference type="RefSeq" id="XP_060542720.1"/>
    </source>
</evidence>
<reference evidence="4" key="1">
    <citation type="submission" date="2025-08" db="UniProtKB">
        <authorList>
            <consortium name="RefSeq"/>
        </authorList>
    </citation>
    <scope>IDENTIFICATION</scope>
    <source>
        <tissue evidence="4">Blood</tissue>
    </source>
</reference>
<organism evidence="3 4">
    <name type="scientific">Pantherophis guttatus</name>
    <name type="common">Corn snake</name>
    <name type="synonym">Elaphe guttata</name>
    <dbReference type="NCBI Taxonomy" id="94885"/>
    <lineage>
        <taxon>Eukaryota</taxon>
        <taxon>Metazoa</taxon>
        <taxon>Chordata</taxon>
        <taxon>Craniata</taxon>
        <taxon>Vertebrata</taxon>
        <taxon>Euteleostomi</taxon>
        <taxon>Lepidosauria</taxon>
        <taxon>Squamata</taxon>
        <taxon>Bifurcata</taxon>
        <taxon>Unidentata</taxon>
        <taxon>Episquamata</taxon>
        <taxon>Toxicofera</taxon>
        <taxon>Serpentes</taxon>
        <taxon>Colubroidea</taxon>
        <taxon>Colubridae</taxon>
        <taxon>Colubrinae</taxon>
        <taxon>Pantherophis</taxon>
    </lineage>
</organism>
<dbReference type="SMART" id="SM00409">
    <property type="entry name" value="IG"/>
    <property type="match status" value="5"/>
</dbReference>
<dbReference type="PANTHER" id="PTHR47633:SF10">
    <property type="entry name" value="PALLADIN, CYTOSKELETAL ASSOCIATED PROTEIN"/>
    <property type="match status" value="1"/>
</dbReference>
<dbReference type="InterPro" id="IPR007110">
    <property type="entry name" value="Ig-like_dom"/>
</dbReference>